<sequence length="204" mass="21177">MLPYALLVMASDIAGAAFILPLIVLAAAGMSGAPSLARAWLLAVGSALGATLLAKLVVIPCGHLVPGLTLRSPSGHAAGATAVYLGLAVLVWRSRAMLALRALFVALMAGLCALVFVSRVALRAHTIEEVVLGAAIGAIAPLVLLRVPRSMPERPWRWLVLVPAILLLLAASELAYPVRYSPEGILTRFAKQWATDLGACGFGG</sequence>
<keyword evidence="1" id="KW-0472">Membrane</keyword>
<dbReference type="EMBL" id="FRXO01000001">
    <property type="protein sequence ID" value="SHO60700.1"/>
    <property type="molecule type" value="Genomic_DNA"/>
</dbReference>
<keyword evidence="4" id="KW-1185">Reference proteome</keyword>
<dbReference type="InterPro" id="IPR000326">
    <property type="entry name" value="PAP2/HPO"/>
</dbReference>
<evidence type="ECO:0000259" key="2">
    <source>
        <dbReference type="Pfam" id="PF01569"/>
    </source>
</evidence>
<dbReference type="AlphaFoldDB" id="A0A1M7Z7E0"/>
<feature type="transmembrane region" description="Helical" evidence="1">
    <location>
        <begin position="99"/>
        <end position="118"/>
    </location>
</feature>
<dbReference type="InterPro" id="IPR036938">
    <property type="entry name" value="PAP2/HPO_sf"/>
</dbReference>
<feature type="transmembrane region" description="Helical" evidence="1">
    <location>
        <begin position="74"/>
        <end position="92"/>
    </location>
</feature>
<gene>
    <name evidence="3" type="ORF">SAMN02745172_00384</name>
</gene>
<dbReference type="STRING" id="1123029.SAMN02745172_00384"/>
<keyword evidence="1" id="KW-1133">Transmembrane helix</keyword>
<evidence type="ECO:0000256" key="1">
    <source>
        <dbReference type="SAM" id="Phobius"/>
    </source>
</evidence>
<evidence type="ECO:0000313" key="3">
    <source>
        <dbReference type="EMBL" id="SHO60700.1"/>
    </source>
</evidence>
<protein>
    <submittedName>
        <fullName evidence="3">PAP2 superfamily protein</fullName>
    </submittedName>
</protein>
<dbReference type="SUPFAM" id="SSF48317">
    <property type="entry name" value="Acid phosphatase/Vanadium-dependent haloperoxidase"/>
    <property type="match status" value="1"/>
</dbReference>
<organism evidence="3 4">
    <name type="scientific">Pseudoxanthobacter soli DSM 19599</name>
    <dbReference type="NCBI Taxonomy" id="1123029"/>
    <lineage>
        <taxon>Bacteria</taxon>
        <taxon>Pseudomonadati</taxon>
        <taxon>Pseudomonadota</taxon>
        <taxon>Alphaproteobacteria</taxon>
        <taxon>Hyphomicrobiales</taxon>
        <taxon>Segnochrobactraceae</taxon>
        <taxon>Pseudoxanthobacter</taxon>
    </lineage>
</organism>
<evidence type="ECO:0000313" key="4">
    <source>
        <dbReference type="Proteomes" id="UP000186406"/>
    </source>
</evidence>
<feature type="transmembrane region" description="Helical" evidence="1">
    <location>
        <begin position="39"/>
        <end position="59"/>
    </location>
</feature>
<name>A0A1M7Z7E0_9HYPH</name>
<dbReference type="Proteomes" id="UP000186406">
    <property type="component" value="Unassembled WGS sequence"/>
</dbReference>
<feature type="transmembrane region" description="Helical" evidence="1">
    <location>
        <begin position="159"/>
        <end position="178"/>
    </location>
</feature>
<feature type="transmembrane region" description="Helical" evidence="1">
    <location>
        <begin position="130"/>
        <end position="147"/>
    </location>
</feature>
<accession>A0A1M7Z7E0</accession>
<feature type="transmembrane region" description="Helical" evidence="1">
    <location>
        <begin position="6"/>
        <end position="27"/>
    </location>
</feature>
<feature type="domain" description="Phosphatidic acid phosphatase type 2/haloperoxidase" evidence="2">
    <location>
        <begin position="72"/>
        <end position="147"/>
    </location>
</feature>
<dbReference type="Pfam" id="PF01569">
    <property type="entry name" value="PAP2"/>
    <property type="match status" value="1"/>
</dbReference>
<dbReference type="RefSeq" id="WP_073625500.1">
    <property type="nucleotide sequence ID" value="NZ_FRXO01000001.1"/>
</dbReference>
<reference evidence="3 4" key="1">
    <citation type="submission" date="2016-12" db="EMBL/GenBank/DDBJ databases">
        <authorList>
            <person name="Song W.-J."/>
            <person name="Kurnit D.M."/>
        </authorList>
    </citation>
    <scope>NUCLEOTIDE SEQUENCE [LARGE SCALE GENOMIC DNA]</scope>
    <source>
        <strain evidence="3 4">DSM 19599</strain>
    </source>
</reference>
<dbReference type="Gene3D" id="1.20.144.10">
    <property type="entry name" value="Phosphatidic acid phosphatase type 2/haloperoxidase"/>
    <property type="match status" value="1"/>
</dbReference>
<proteinExistence type="predicted"/>
<keyword evidence="1" id="KW-0812">Transmembrane</keyword>